<dbReference type="Proteomes" id="UP000178724">
    <property type="component" value="Unassembled WGS sequence"/>
</dbReference>
<evidence type="ECO:0000313" key="3">
    <source>
        <dbReference type="Proteomes" id="UP000178724"/>
    </source>
</evidence>
<name>A0A1F4Q499_UNCSA</name>
<gene>
    <name evidence="2" type="ORF">A2625_07230</name>
</gene>
<dbReference type="Pfam" id="PF13508">
    <property type="entry name" value="Acetyltransf_7"/>
    <property type="match status" value="1"/>
</dbReference>
<dbReference type="GO" id="GO:0016747">
    <property type="term" value="F:acyltransferase activity, transferring groups other than amino-acyl groups"/>
    <property type="evidence" value="ECO:0007669"/>
    <property type="project" value="InterPro"/>
</dbReference>
<organism evidence="2 3">
    <name type="scientific">candidate division WOR-1 bacterium RIFCSPHIGHO2_01_FULL_53_15</name>
    <dbReference type="NCBI Taxonomy" id="1802564"/>
    <lineage>
        <taxon>Bacteria</taxon>
        <taxon>Bacillati</taxon>
        <taxon>Saganbacteria</taxon>
    </lineage>
</organism>
<proteinExistence type="predicted"/>
<dbReference type="InterPro" id="IPR016181">
    <property type="entry name" value="Acyl_CoA_acyltransferase"/>
</dbReference>
<dbReference type="InterPro" id="IPR000182">
    <property type="entry name" value="GNAT_dom"/>
</dbReference>
<dbReference type="SUPFAM" id="SSF55729">
    <property type="entry name" value="Acyl-CoA N-acyltransferases (Nat)"/>
    <property type="match status" value="1"/>
</dbReference>
<sequence length="135" mass="15759">MLTIRRITKKDEPSVLGLIKELDLTYPTQKLDNFWVVEENREIIGLADLKEFDDFWLLSSVGVDKKHQHRGVASLLLKELIKDLKKDVYLYTITPEFFSRLGFQIVPRPSDLPAREIFNCAECRPQHCVCMVKRP</sequence>
<dbReference type="CDD" id="cd04301">
    <property type="entry name" value="NAT_SF"/>
    <property type="match status" value="1"/>
</dbReference>
<dbReference type="Gene3D" id="3.40.630.30">
    <property type="match status" value="1"/>
</dbReference>
<comment type="caution">
    <text evidence="2">The sequence shown here is derived from an EMBL/GenBank/DDBJ whole genome shotgun (WGS) entry which is preliminary data.</text>
</comment>
<dbReference type="PROSITE" id="PS51186">
    <property type="entry name" value="GNAT"/>
    <property type="match status" value="1"/>
</dbReference>
<protein>
    <recommendedName>
        <fullName evidence="1">N-acetyltransferase domain-containing protein</fullName>
    </recommendedName>
</protein>
<dbReference type="EMBL" id="METM01000005">
    <property type="protein sequence ID" value="OGB90700.1"/>
    <property type="molecule type" value="Genomic_DNA"/>
</dbReference>
<feature type="domain" description="N-acetyltransferase" evidence="1">
    <location>
        <begin position="2"/>
        <end position="121"/>
    </location>
</feature>
<reference evidence="2 3" key="1">
    <citation type="journal article" date="2016" name="Nat. Commun.">
        <title>Thousands of microbial genomes shed light on interconnected biogeochemical processes in an aquifer system.</title>
        <authorList>
            <person name="Anantharaman K."/>
            <person name="Brown C.T."/>
            <person name="Hug L.A."/>
            <person name="Sharon I."/>
            <person name="Castelle C.J."/>
            <person name="Probst A.J."/>
            <person name="Thomas B.C."/>
            <person name="Singh A."/>
            <person name="Wilkins M.J."/>
            <person name="Karaoz U."/>
            <person name="Brodie E.L."/>
            <person name="Williams K.H."/>
            <person name="Hubbard S.S."/>
            <person name="Banfield J.F."/>
        </authorList>
    </citation>
    <scope>NUCLEOTIDE SEQUENCE [LARGE SCALE GENOMIC DNA]</scope>
</reference>
<dbReference type="AlphaFoldDB" id="A0A1F4Q499"/>
<accession>A0A1F4Q499</accession>
<evidence type="ECO:0000313" key="2">
    <source>
        <dbReference type="EMBL" id="OGB90700.1"/>
    </source>
</evidence>
<evidence type="ECO:0000259" key="1">
    <source>
        <dbReference type="PROSITE" id="PS51186"/>
    </source>
</evidence>